<dbReference type="PANTHER" id="PTHR13848">
    <property type="entry name" value="PROTEIN YIPPEE-LIKE CG15309-RELATED"/>
    <property type="match status" value="1"/>
</dbReference>
<dbReference type="EMBL" id="JAWXYG010000016">
    <property type="protein sequence ID" value="KAK4253244.1"/>
    <property type="molecule type" value="Genomic_DNA"/>
</dbReference>
<dbReference type="InterPro" id="IPR034751">
    <property type="entry name" value="Yippee"/>
</dbReference>
<name>A0AAE1IQ09_9FABA</name>
<accession>A0AAE1IQ09</accession>
<evidence type="ECO:0000256" key="5">
    <source>
        <dbReference type="SAM" id="MobiDB-lite"/>
    </source>
</evidence>
<evidence type="ECO:0000313" key="7">
    <source>
        <dbReference type="EMBL" id="KAK4253244.1"/>
    </source>
</evidence>
<organism evidence="7 8">
    <name type="scientific">Acacia crassicarpa</name>
    <name type="common">northern wattle</name>
    <dbReference type="NCBI Taxonomy" id="499986"/>
    <lineage>
        <taxon>Eukaryota</taxon>
        <taxon>Viridiplantae</taxon>
        <taxon>Streptophyta</taxon>
        <taxon>Embryophyta</taxon>
        <taxon>Tracheophyta</taxon>
        <taxon>Spermatophyta</taxon>
        <taxon>Magnoliopsida</taxon>
        <taxon>eudicotyledons</taxon>
        <taxon>Gunneridae</taxon>
        <taxon>Pentapetalae</taxon>
        <taxon>rosids</taxon>
        <taxon>fabids</taxon>
        <taxon>Fabales</taxon>
        <taxon>Fabaceae</taxon>
        <taxon>Caesalpinioideae</taxon>
        <taxon>mimosoid clade</taxon>
        <taxon>Acacieae</taxon>
        <taxon>Acacia</taxon>
    </lineage>
</organism>
<evidence type="ECO:0000256" key="3">
    <source>
        <dbReference type="ARBA" id="ARBA00022833"/>
    </source>
</evidence>
<sequence>MGRLFVIDLEGNSYSCKHCKTPLALANDLISESIQGRQAGRRTYLFNNVVNVTFGQEEQREMIGGLHTVVDMFCVSCGFDVGWKFLSAQQQTEQYKVGKFILERFKLLGPDGRPCGPPRVTWGPDPEPYRRNRNRD</sequence>
<keyword evidence="3" id="KW-0862">Zinc</keyword>
<protein>
    <recommendedName>
        <fullName evidence="4">Protein yippee-like</fullName>
    </recommendedName>
</protein>
<dbReference type="Pfam" id="PF03226">
    <property type="entry name" value="Yippee-Mis18"/>
    <property type="match status" value="1"/>
</dbReference>
<evidence type="ECO:0000256" key="1">
    <source>
        <dbReference type="ARBA" id="ARBA00005613"/>
    </source>
</evidence>
<dbReference type="InterPro" id="IPR004910">
    <property type="entry name" value="Yippee/Mis18/Cereblon"/>
</dbReference>
<proteinExistence type="inferred from homology"/>
<gene>
    <name evidence="7" type="ORF">QN277_010571</name>
</gene>
<evidence type="ECO:0000256" key="4">
    <source>
        <dbReference type="RuleBase" id="RU110713"/>
    </source>
</evidence>
<feature type="region of interest" description="Disordered" evidence="5">
    <location>
        <begin position="116"/>
        <end position="136"/>
    </location>
</feature>
<evidence type="ECO:0000313" key="8">
    <source>
        <dbReference type="Proteomes" id="UP001293593"/>
    </source>
</evidence>
<feature type="domain" description="Yippee" evidence="6">
    <location>
        <begin position="12"/>
        <end position="111"/>
    </location>
</feature>
<dbReference type="GO" id="GO:0046872">
    <property type="term" value="F:metal ion binding"/>
    <property type="evidence" value="ECO:0007669"/>
    <property type="project" value="UniProtKB-KW"/>
</dbReference>
<evidence type="ECO:0000256" key="2">
    <source>
        <dbReference type="ARBA" id="ARBA00022723"/>
    </source>
</evidence>
<dbReference type="InterPro" id="IPR039058">
    <property type="entry name" value="Yippee_fam"/>
</dbReference>
<keyword evidence="2" id="KW-0479">Metal-binding</keyword>
<evidence type="ECO:0000259" key="6">
    <source>
        <dbReference type="PROSITE" id="PS51792"/>
    </source>
</evidence>
<reference evidence="7" key="1">
    <citation type="submission" date="2023-10" db="EMBL/GenBank/DDBJ databases">
        <title>Chromosome-level genome of the transformable northern wattle, Acacia crassicarpa.</title>
        <authorList>
            <person name="Massaro I."/>
            <person name="Sinha N.R."/>
            <person name="Poethig S."/>
            <person name="Leichty A.R."/>
        </authorList>
    </citation>
    <scope>NUCLEOTIDE SEQUENCE</scope>
    <source>
        <strain evidence="7">Acra3RX</strain>
        <tissue evidence="7">Leaf</tissue>
    </source>
</reference>
<feature type="compositionally biased region" description="Basic and acidic residues" evidence="5">
    <location>
        <begin position="127"/>
        <end position="136"/>
    </location>
</feature>
<keyword evidence="8" id="KW-1185">Reference proteome</keyword>
<comment type="caution">
    <text evidence="7">The sequence shown here is derived from an EMBL/GenBank/DDBJ whole genome shotgun (WGS) entry which is preliminary data.</text>
</comment>
<dbReference type="PROSITE" id="PS51792">
    <property type="entry name" value="YIPPEE"/>
    <property type="match status" value="1"/>
</dbReference>
<comment type="similarity">
    <text evidence="1 4">Belongs to the yippee family.</text>
</comment>
<dbReference type="AlphaFoldDB" id="A0AAE1IQ09"/>
<dbReference type="Proteomes" id="UP001293593">
    <property type="component" value="Unassembled WGS sequence"/>
</dbReference>